<evidence type="ECO:0000313" key="2">
    <source>
        <dbReference type="Proteomes" id="UP000187735"/>
    </source>
</evidence>
<reference evidence="1 2" key="1">
    <citation type="journal article" date="2016" name="Front. Microbiol.">
        <title>Fuerstia marisgermanicae gen. nov., sp. nov., an Unusual Member of the Phylum Planctomycetes from the German Wadden Sea.</title>
        <authorList>
            <person name="Kohn T."/>
            <person name="Heuer A."/>
            <person name="Jogler M."/>
            <person name="Vollmers J."/>
            <person name="Boedeker C."/>
            <person name="Bunk B."/>
            <person name="Rast P."/>
            <person name="Borchert D."/>
            <person name="Glockner I."/>
            <person name="Freese H.M."/>
            <person name="Klenk H.P."/>
            <person name="Overmann J."/>
            <person name="Kaster A.K."/>
            <person name="Rohde M."/>
            <person name="Wiegand S."/>
            <person name="Jogler C."/>
        </authorList>
    </citation>
    <scope>NUCLEOTIDE SEQUENCE [LARGE SCALE GENOMIC DNA]</scope>
    <source>
        <strain evidence="1 2">NH11</strain>
    </source>
</reference>
<dbReference type="AlphaFoldDB" id="A0A1P8WH51"/>
<name>A0A1P8WH51_9PLAN</name>
<organism evidence="1 2">
    <name type="scientific">Fuerstiella marisgermanici</name>
    <dbReference type="NCBI Taxonomy" id="1891926"/>
    <lineage>
        <taxon>Bacteria</taxon>
        <taxon>Pseudomonadati</taxon>
        <taxon>Planctomycetota</taxon>
        <taxon>Planctomycetia</taxon>
        <taxon>Planctomycetales</taxon>
        <taxon>Planctomycetaceae</taxon>
        <taxon>Fuerstiella</taxon>
    </lineage>
</organism>
<keyword evidence="2" id="KW-1185">Reference proteome</keyword>
<dbReference type="Proteomes" id="UP000187735">
    <property type="component" value="Chromosome"/>
</dbReference>
<gene>
    <name evidence="1" type="ORF">Fuma_02999</name>
</gene>
<evidence type="ECO:0000313" key="1">
    <source>
        <dbReference type="EMBL" id="APZ93382.1"/>
    </source>
</evidence>
<accession>A0A1P8WH51</accession>
<dbReference type="KEGG" id="fmr:Fuma_02999"/>
<dbReference type="STRING" id="1891926.Fuma_02999"/>
<dbReference type="EMBL" id="CP017641">
    <property type="protein sequence ID" value="APZ93382.1"/>
    <property type="molecule type" value="Genomic_DNA"/>
</dbReference>
<protein>
    <submittedName>
        <fullName evidence="1">Uncharacterized protein</fullName>
    </submittedName>
</protein>
<sequence>MYPPRSRGGSRAFQWQNGLDRLTLVCGSAPVASTEVGLIPTVDFVVRVSG</sequence>
<proteinExistence type="predicted"/>